<feature type="coiled-coil region" evidence="1">
    <location>
        <begin position="60"/>
        <end position="118"/>
    </location>
</feature>
<dbReference type="AlphaFoldDB" id="A0A1Z4BZW1"/>
<protein>
    <recommendedName>
        <fullName evidence="5">DUF4124 domain-containing protein</fullName>
    </recommendedName>
</protein>
<feature type="chain" id="PRO_5012012209" description="DUF4124 domain-containing protein" evidence="2">
    <location>
        <begin position="22"/>
        <end position="175"/>
    </location>
</feature>
<keyword evidence="4" id="KW-1185">Reference proteome</keyword>
<proteinExistence type="predicted"/>
<evidence type="ECO:0000313" key="4">
    <source>
        <dbReference type="Proteomes" id="UP000197019"/>
    </source>
</evidence>
<name>A0A1Z4BZW1_9GAMM</name>
<dbReference type="Proteomes" id="UP000197019">
    <property type="component" value="Chromosome"/>
</dbReference>
<organism evidence="3 4">
    <name type="scientific">Methylovulum psychrotolerans</name>
    <dbReference type="NCBI Taxonomy" id="1704499"/>
    <lineage>
        <taxon>Bacteria</taxon>
        <taxon>Pseudomonadati</taxon>
        <taxon>Pseudomonadota</taxon>
        <taxon>Gammaproteobacteria</taxon>
        <taxon>Methylococcales</taxon>
        <taxon>Methylococcaceae</taxon>
        <taxon>Methylovulum</taxon>
    </lineage>
</organism>
<dbReference type="KEGG" id="mpsy:CEK71_12415"/>
<evidence type="ECO:0000256" key="1">
    <source>
        <dbReference type="SAM" id="Coils"/>
    </source>
</evidence>
<sequence>MNKNMLLLLVLNTALPTAAQAEEVFKCVVDNKTVYQFDPCPTNAAKKVEIDIKQEDPAKEAEAQAKLQTWEQEFKKREAAEQQAQRERQAELDRQAAIAALNRNAIAQEELAAAARQRNIYGQPLYGGGYRPPYYNNLYPGGLFTGGFGYPIHQEPVQQHTHEQHQEPARRALAR</sequence>
<accession>A0A1Z4BZW1</accession>
<reference evidence="3 4" key="1">
    <citation type="submission" date="2017-06" db="EMBL/GenBank/DDBJ databases">
        <title>Genome Sequencing of the methanotroph Methylovulum psychrotolerants str. HV10-M2 isolated from a high-altitude environment.</title>
        <authorList>
            <person name="Mateos-Rivera A."/>
        </authorList>
    </citation>
    <scope>NUCLEOTIDE SEQUENCE [LARGE SCALE GENOMIC DNA]</scope>
    <source>
        <strain evidence="3 4">HV10_M2</strain>
    </source>
</reference>
<evidence type="ECO:0000313" key="3">
    <source>
        <dbReference type="EMBL" id="ASF46815.1"/>
    </source>
</evidence>
<feature type="signal peptide" evidence="2">
    <location>
        <begin position="1"/>
        <end position="21"/>
    </location>
</feature>
<evidence type="ECO:0008006" key="5">
    <source>
        <dbReference type="Google" id="ProtNLM"/>
    </source>
</evidence>
<keyword evidence="2" id="KW-0732">Signal</keyword>
<dbReference type="OrthoDB" id="6694874at2"/>
<keyword evidence="1" id="KW-0175">Coiled coil</keyword>
<dbReference type="EMBL" id="CP022129">
    <property type="protein sequence ID" value="ASF46815.1"/>
    <property type="molecule type" value="Genomic_DNA"/>
</dbReference>
<evidence type="ECO:0000256" key="2">
    <source>
        <dbReference type="SAM" id="SignalP"/>
    </source>
</evidence>
<gene>
    <name evidence="3" type="ORF">CEK71_12415</name>
</gene>
<dbReference type="RefSeq" id="WP_088619687.1">
    <property type="nucleotide sequence ID" value="NZ_CP022129.1"/>
</dbReference>